<evidence type="ECO:0000256" key="4">
    <source>
        <dbReference type="ARBA" id="ARBA00022723"/>
    </source>
</evidence>
<sequence>MEEYLQTALKAVREAGDFLKDHFGKVLDIHAQEKKANDLVSFVDKETENIIRDIILKEFPDHQFVGEEHGGSKKVAPLAWIIDPLDGTKNFLSGIDIFAISCALLEEGEPIVGVVFNPVKNELFYALRGRGAFKNGKKIGINNNLPLERTLFATAFPFREKSMFDVLYEVFKRLYKKFSDVRRLGSASLDLCYVAEGIFSAFYEYGLSIWDIAAGALIVIEAGGVVKDFSGRNDYLKSGNIVAGREDAVTLILDTLKETGWSVP</sequence>
<dbReference type="Gene3D" id="3.30.540.10">
    <property type="entry name" value="Fructose-1,6-Bisphosphatase, subunit A, domain 1"/>
    <property type="match status" value="1"/>
</dbReference>
<dbReference type="FunFam" id="3.30.540.10:FF:000003">
    <property type="entry name" value="Inositol-1-monophosphatase"/>
    <property type="match status" value="1"/>
</dbReference>
<dbReference type="GO" id="GO:0008934">
    <property type="term" value="F:inositol monophosphate 1-phosphatase activity"/>
    <property type="evidence" value="ECO:0007669"/>
    <property type="project" value="InterPro"/>
</dbReference>
<comment type="catalytic activity">
    <reaction evidence="1 8">
        <text>a myo-inositol phosphate + H2O = myo-inositol + phosphate</text>
        <dbReference type="Rhea" id="RHEA:24056"/>
        <dbReference type="ChEBI" id="CHEBI:15377"/>
        <dbReference type="ChEBI" id="CHEBI:17268"/>
        <dbReference type="ChEBI" id="CHEBI:43474"/>
        <dbReference type="ChEBI" id="CHEBI:84139"/>
        <dbReference type="EC" id="3.1.3.25"/>
    </reaction>
</comment>
<dbReference type="PROSITE" id="PS00629">
    <property type="entry name" value="IMP_1"/>
    <property type="match status" value="1"/>
</dbReference>
<dbReference type="InterPro" id="IPR022337">
    <property type="entry name" value="Inositol_monophosphatase_SuhB"/>
</dbReference>
<accession>A0A7V4E438</accession>
<evidence type="ECO:0000256" key="2">
    <source>
        <dbReference type="ARBA" id="ARBA00001946"/>
    </source>
</evidence>
<dbReference type="GO" id="GO:0046872">
    <property type="term" value="F:metal ion binding"/>
    <property type="evidence" value="ECO:0007669"/>
    <property type="project" value="UniProtKB-KW"/>
</dbReference>
<comment type="caution">
    <text evidence="9">The sequence shown here is derived from an EMBL/GenBank/DDBJ whole genome shotgun (WGS) entry which is preliminary data.</text>
</comment>
<dbReference type="EC" id="3.1.3.25" evidence="8"/>
<evidence type="ECO:0000256" key="5">
    <source>
        <dbReference type="ARBA" id="ARBA00022801"/>
    </source>
</evidence>
<proteinExistence type="inferred from homology"/>
<dbReference type="PROSITE" id="PS00630">
    <property type="entry name" value="IMP_2"/>
    <property type="match status" value="1"/>
</dbReference>
<dbReference type="AlphaFoldDB" id="A0A7V4E438"/>
<feature type="binding site" evidence="7">
    <location>
        <position position="67"/>
    </location>
    <ligand>
        <name>Mg(2+)</name>
        <dbReference type="ChEBI" id="CHEBI:18420"/>
        <label>1</label>
        <note>catalytic</note>
    </ligand>
</feature>
<evidence type="ECO:0000313" key="9">
    <source>
        <dbReference type="EMBL" id="HGL17547.1"/>
    </source>
</evidence>
<gene>
    <name evidence="9" type="ORF">ENU66_04380</name>
</gene>
<organism evidence="9">
    <name type="scientific">candidate division WOR-3 bacterium</name>
    <dbReference type="NCBI Taxonomy" id="2052148"/>
    <lineage>
        <taxon>Bacteria</taxon>
        <taxon>Bacteria division WOR-3</taxon>
    </lineage>
</organism>
<reference evidence="9" key="1">
    <citation type="journal article" date="2020" name="mSystems">
        <title>Genome- and Community-Level Interaction Insights into Carbon Utilization and Element Cycling Functions of Hydrothermarchaeota in Hydrothermal Sediment.</title>
        <authorList>
            <person name="Zhou Z."/>
            <person name="Liu Y."/>
            <person name="Xu W."/>
            <person name="Pan J."/>
            <person name="Luo Z.H."/>
            <person name="Li M."/>
        </authorList>
    </citation>
    <scope>NUCLEOTIDE SEQUENCE [LARGE SCALE GENOMIC DNA]</scope>
    <source>
        <strain evidence="9">SpSt-69</strain>
    </source>
</reference>
<feature type="binding site" evidence="7">
    <location>
        <position position="211"/>
    </location>
    <ligand>
        <name>Mg(2+)</name>
        <dbReference type="ChEBI" id="CHEBI:18420"/>
        <label>1</label>
        <note>catalytic</note>
    </ligand>
</feature>
<dbReference type="InterPro" id="IPR000760">
    <property type="entry name" value="Inositol_monophosphatase-like"/>
</dbReference>
<comment type="similarity">
    <text evidence="3 8">Belongs to the inositol monophosphatase superfamily.</text>
</comment>
<dbReference type="Gene3D" id="3.40.190.80">
    <property type="match status" value="1"/>
</dbReference>
<evidence type="ECO:0000256" key="6">
    <source>
        <dbReference type="ARBA" id="ARBA00022842"/>
    </source>
</evidence>
<evidence type="ECO:0000256" key="7">
    <source>
        <dbReference type="PIRSR" id="PIRSR600760-2"/>
    </source>
</evidence>
<dbReference type="PRINTS" id="PR00377">
    <property type="entry name" value="IMPHPHTASES"/>
</dbReference>
<protein>
    <recommendedName>
        <fullName evidence="8">Inositol-1-monophosphatase</fullName>
        <ecNumber evidence="8">3.1.3.25</ecNumber>
    </recommendedName>
</protein>
<dbReference type="SUPFAM" id="SSF56655">
    <property type="entry name" value="Carbohydrate phosphatase"/>
    <property type="match status" value="1"/>
</dbReference>
<dbReference type="PANTHER" id="PTHR20854">
    <property type="entry name" value="INOSITOL MONOPHOSPHATASE"/>
    <property type="match status" value="1"/>
</dbReference>
<feature type="binding site" evidence="7">
    <location>
        <position position="86"/>
    </location>
    <ligand>
        <name>Mg(2+)</name>
        <dbReference type="ChEBI" id="CHEBI:18420"/>
        <label>1</label>
        <note>catalytic</note>
    </ligand>
</feature>
<dbReference type="PANTHER" id="PTHR20854:SF4">
    <property type="entry name" value="INOSITOL-1-MONOPHOSPHATASE-RELATED"/>
    <property type="match status" value="1"/>
</dbReference>
<dbReference type="Pfam" id="PF00459">
    <property type="entry name" value="Inositol_P"/>
    <property type="match status" value="1"/>
</dbReference>
<feature type="binding site" evidence="7">
    <location>
        <position position="85"/>
    </location>
    <ligand>
        <name>Mg(2+)</name>
        <dbReference type="ChEBI" id="CHEBI:18420"/>
        <label>1</label>
        <note>catalytic</note>
    </ligand>
</feature>
<evidence type="ECO:0000256" key="1">
    <source>
        <dbReference type="ARBA" id="ARBA00001033"/>
    </source>
</evidence>
<dbReference type="InterPro" id="IPR020550">
    <property type="entry name" value="Inositol_monophosphatase_CS"/>
</dbReference>
<dbReference type="GO" id="GO:0006020">
    <property type="term" value="P:inositol metabolic process"/>
    <property type="evidence" value="ECO:0007669"/>
    <property type="project" value="TreeGrafter"/>
</dbReference>
<keyword evidence="5 8" id="KW-0378">Hydrolase</keyword>
<evidence type="ECO:0000256" key="8">
    <source>
        <dbReference type="RuleBase" id="RU364068"/>
    </source>
</evidence>
<dbReference type="GO" id="GO:0046854">
    <property type="term" value="P:phosphatidylinositol phosphate biosynthetic process"/>
    <property type="evidence" value="ECO:0007669"/>
    <property type="project" value="InterPro"/>
</dbReference>
<dbReference type="InterPro" id="IPR020583">
    <property type="entry name" value="Inositol_monoP_metal-BS"/>
</dbReference>
<evidence type="ECO:0000256" key="3">
    <source>
        <dbReference type="ARBA" id="ARBA00009759"/>
    </source>
</evidence>
<keyword evidence="6 7" id="KW-0460">Magnesium</keyword>
<dbReference type="CDD" id="cd01639">
    <property type="entry name" value="IMPase"/>
    <property type="match status" value="1"/>
</dbReference>
<dbReference type="InterPro" id="IPR033942">
    <property type="entry name" value="IMPase"/>
</dbReference>
<name>A0A7V4E438_UNCW3</name>
<comment type="cofactor">
    <cofactor evidence="2 7 8">
        <name>Mg(2+)</name>
        <dbReference type="ChEBI" id="CHEBI:18420"/>
    </cofactor>
</comment>
<feature type="binding site" evidence="7">
    <location>
        <position position="83"/>
    </location>
    <ligand>
        <name>Mg(2+)</name>
        <dbReference type="ChEBI" id="CHEBI:18420"/>
        <label>1</label>
        <note>catalytic</note>
    </ligand>
</feature>
<dbReference type="EMBL" id="DTDJ01000029">
    <property type="protein sequence ID" value="HGL17547.1"/>
    <property type="molecule type" value="Genomic_DNA"/>
</dbReference>
<keyword evidence="4 7" id="KW-0479">Metal-binding</keyword>
<dbReference type="PRINTS" id="PR01959">
    <property type="entry name" value="SBIMPHPHTASE"/>
</dbReference>
<dbReference type="GO" id="GO:0007165">
    <property type="term" value="P:signal transduction"/>
    <property type="evidence" value="ECO:0007669"/>
    <property type="project" value="TreeGrafter"/>
</dbReference>